<accession>A0A9X3CKQ2</accession>
<name>A0A9X3CKQ2_9VIBR</name>
<dbReference type="Gene3D" id="3.10.350.10">
    <property type="entry name" value="LysM domain"/>
    <property type="match status" value="1"/>
</dbReference>
<evidence type="ECO:0000259" key="1">
    <source>
        <dbReference type="PROSITE" id="PS51782"/>
    </source>
</evidence>
<dbReference type="PANTHER" id="PTHR33734:SF22">
    <property type="entry name" value="MEMBRANE-BOUND LYTIC MUREIN TRANSGLYCOSYLASE D"/>
    <property type="match status" value="1"/>
</dbReference>
<feature type="domain" description="LysM" evidence="1">
    <location>
        <begin position="269"/>
        <end position="315"/>
    </location>
</feature>
<organism evidence="2 3">
    <name type="scientific">Vibrio qingdaonensis</name>
    <dbReference type="NCBI Taxonomy" id="2829491"/>
    <lineage>
        <taxon>Bacteria</taxon>
        <taxon>Pseudomonadati</taxon>
        <taxon>Pseudomonadota</taxon>
        <taxon>Gammaproteobacteria</taxon>
        <taxon>Vibrionales</taxon>
        <taxon>Vibrionaceae</taxon>
        <taxon>Vibrio</taxon>
    </lineage>
</organism>
<dbReference type="Gene3D" id="1.10.530.10">
    <property type="match status" value="1"/>
</dbReference>
<dbReference type="InterPro" id="IPR018392">
    <property type="entry name" value="LysM"/>
</dbReference>
<gene>
    <name evidence="2" type="ORF">MD535_03540</name>
</gene>
<dbReference type="AlphaFoldDB" id="A0A9X3CKQ2"/>
<evidence type="ECO:0000313" key="2">
    <source>
        <dbReference type="EMBL" id="MCW8345101.1"/>
    </source>
</evidence>
<dbReference type="PROSITE" id="PS51782">
    <property type="entry name" value="LYSM"/>
    <property type="match status" value="1"/>
</dbReference>
<protein>
    <submittedName>
        <fullName evidence="2">LysM peptidoglycan-binding domain-containing protein</fullName>
    </submittedName>
</protein>
<evidence type="ECO:0000313" key="3">
    <source>
        <dbReference type="Proteomes" id="UP001155587"/>
    </source>
</evidence>
<dbReference type="SUPFAM" id="SSF47090">
    <property type="entry name" value="PGBD-like"/>
    <property type="match status" value="1"/>
</dbReference>
<dbReference type="CDD" id="cd00118">
    <property type="entry name" value="LysM"/>
    <property type="match status" value="2"/>
</dbReference>
<dbReference type="Gene3D" id="1.10.101.10">
    <property type="entry name" value="PGBD-like superfamily/PGBD"/>
    <property type="match status" value="1"/>
</dbReference>
<keyword evidence="3" id="KW-1185">Reference proteome</keyword>
<dbReference type="RefSeq" id="WP_265673544.1">
    <property type="nucleotide sequence ID" value="NZ_JAKRRY010000002.1"/>
</dbReference>
<reference evidence="2" key="1">
    <citation type="submission" date="2022-02" db="EMBL/GenBank/DDBJ databases">
        <title>Vibrio sp. nov, a new bacterium isolated from seawater.</title>
        <authorList>
            <person name="Yuan Y."/>
        </authorList>
    </citation>
    <scope>NUCLEOTIDE SEQUENCE</scope>
    <source>
        <strain evidence="2">ZSDZ65</strain>
    </source>
</reference>
<dbReference type="SUPFAM" id="SSF54106">
    <property type="entry name" value="LysM domain"/>
    <property type="match status" value="1"/>
</dbReference>
<dbReference type="InterPro" id="IPR036366">
    <property type="entry name" value="PGBDSf"/>
</dbReference>
<dbReference type="EMBL" id="JAKRRY010000002">
    <property type="protein sequence ID" value="MCW8345101.1"/>
    <property type="molecule type" value="Genomic_DNA"/>
</dbReference>
<dbReference type="InterPro" id="IPR036779">
    <property type="entry name" value="LysM_dom_sf"/>
</dbReference>
<dbReference type="SMART" id="SM00257">
    <property type="entry name" value="LysM"/>
    <property type="match status" value="2"/>
</dbReference>
<sequence>MRYQSKPVDSMPLMAPEDTFKEKTQTNIAHNPTPTGDPQEVTLEYNVALACSLDEVKAFSIDSFVVAETNKEKNPLNSWVKSRGSDNISTILSTPILVNEPKTLLYQFVGSKKTALSYDNVLPVKKGSAVYRDVFIPVKPSVQVGERLGWPTEGYFYHFIDDELTHEYKIAGNNKWGFNVTESTKDGLSDEIIVPKLQSTILLPYKIDNQVIARQHLLYKKEKLSPDLLLGDITAKWLDEYACLLDMDTVFSTRTAPILEKEKEQDGKVIYIIKSGDSLSKVAHRQGITLEELLTLNPRYKVSPDRVNVGDEIIIEVDQMTQFEPEYHTCQLDSKMNQRETWSSIAALYNLSPKSLLGMNPHYDADPSALLLGDKLKVTLPKESSGQSSVRSPLPVEDVTTSKIVFAHSNIQCEVSSKSHCHVHPIIGDSGADKNTPVIKVKQLILRSEPLSISDNLELLAFGDGEALSNGSKGLEVKIVQEALIELGFDLGPAGADGDFGPATENAIKRFQKTYEPSHNTYTTYQFGNIDGRVGQNEILALDEAVVLQWMLKEDKVTNWADSSFGEVLGSVESKNDYSAYNRTKGGLKAFFETKLTTFTVSEVIAKQKERSMFAVGRFQIIPSTLNEAVEYLSINKKDVFDKKIQDRIFNEFLIKKKRPQIIAYLEGSGSVEDATYAWAKEFASAGVEKGRKISSDRIAKGGESYYSGDGLNKAHLTPNTMKETLITAKKDSAYHD</sequence>
<dbReference type="Pfam" id="PF01476">
    <property type="entry name" value="LysM"/>
    <property type="match status" value="2"/>
</dbReference>
<dbReference type="Pfam" id="PF01471">
    <property type="entry name" value="PG_binding_1"/>
    <property type="match status" value="1"/>
</dbReference>
<dbReference type="InterPro" id="IPR036365">
    <property type="entry name" value="PGBD-like_sf"/>
</dbReference>
<comment type="caution">
    <text evidence="2">The sequence shown here is derived from an EMBL/GenBank/DDBJ whole genome shotgun (WGS) entry which is preliminary data.</text>
</comment>
<dbReference type="InterPro" id="IPR002477">
    <property type="entry name" value="Peptidoglycan-bd-like"/>
</dbReference>
<dbReference type="PANTHER" id="PTHR33734">
    <property type="entry name" value="LYSM DOMAIN-CONTAINING GPI-ANCHORED PROTEIN 2"/>
    <property type="match status" value="1"/>
</dbReference>
<dbReference type="Proteomes" id="UP001155587">
    <property type="component" value="Unassembled WGS sequence"/>
</dbReference>
<dbReference type="CDD" id="cd20709">
    <property type="entry name" value="MIX_V"/>
    <property type="match status" value="1"/>
</dbReference>
<proteinExistence type="predicted"/>